<proteinExistence type="predicted"/>
<keyword evidence="2" id="KW-1185">Reference proteome</keyword>
<comment type="caution">
    <text evidence="1">The sequence shown here is derived from an EMBL/GenBank/DDBJ whole genome shotgun (WGS) entry which is preliminary data.</text>
</comment>
<dbReference type="EMBL" id="JANAKD010000573">
    <property type="protein sequence ID" value="KAJ3492662.1"/>
    <property type="molecule type" value="Genomic_DNA"/>
</dbReference>
<protein>
    <submittedName>
        <fullName evidence="1">Uncharacterized protein</fullName>
    </submittedName>
</protein>
<name>A0ACC1QT02_9HYPO</name>
<sequence>MEAINGSVFSGVSTWPLSRWLATTAVLAVSTLAFALANLLLQRPKLPKNAPILIKGWPIFGSIDFYLRRNDFLKRERKRHGGQPFSFYYGRYPIVSLVGEAGRTFLYTSRQFDLRAGFSTLLAASPSADTNIDNPVENQITLFKKILTRERLIDALPKMAEDTDAAISMLSFSDRPVLIFPLMYRLIYRLTHRTGGVHEIAEDEKLLDSTLKNFAKIEYCSPLQIMFPNWPLPSLLLKLWAGFSLHQTIVGAMSERRRTGRSEVDALQYLMDLGEPDLEIVKCIIGILFSGLLNTGATSAWILCYLAENHEWYCKVQTEVDHFISQHRMTPDESILDILQRVSYHDWDTQLPTLYLCLRETLRLNLSGPALRKNLSDEDLIIPGTNSVVPKKAFVFYSMDEVHLDEGIYPNPLSWDPARHLPGREEGSANPHAFVGWGSGLHPCIGLKFATLEIFVAVVTMFAHHDFSLVEQDGRSRNRPLPQLNRNDLSVSLPTDKIYLKCISRSNLGEKR</sequence>
<gene>
    <name evidence="1" type="ORF">NLG97_g5236</name>
</gene>
<accession>A0ACC1QT02</accession>
<organism evidence="1 2">
    <name type="scientific">Lecanicillium saksenae</name>
    <dbReference type="NCBI Taxonomy" id="468837"/>
    <lineage>
        <taxon>Eukaryota</taxon>
        <taxon>Fungi</taxon>
        <taxon>Dikarya</taxon>
        <taxon>Ascomycota</taxon>
        <taxon>Pezizomycotina</taxon>
        <taxon>Sordariomycetes</taxon>
        <taxon>Hypocreomycetidae</taxon>
        <taxon>Hypocreales</taxon>
        <taxon>Cordycipitaceae</taxon>
        <taxon>Lecanicillium</taxon>
    </lineage>
</organism>
<reference evidence="1" key="1">
    <citation type="submission" date="2022-07" db="EMBL/GenBank/DDBJ databases">
        <title>Genome Sequence of Lecanicillium saksenae.</title>
        <authorList>
            <person name="Buettner E."/>
        </authorList>
    </citation>
    <scope>NUCLEOTIDE SEQUENCE</scope>
    <source>
        <strain evidence="1">VT-O1</strain>
    </source>
</reference>
<evidence type="ECO:0000313" key="1">
    <source>
        <dbReference type="EMBL" id="KAJ3492662.1"/>
    </source>
</evidence>
<dbReference type="Proteomes" id="UP001148737">
    <property type="component" value="Unassembled WGS sequence"/>
</dbReference>
<evidence type="ECO:0000313" key="2">
    <source>
        <dbReference type="Proteomes" id="UP001148737"/>
    </source>
</evidence>